<proteinExistence type="inferred from homology"/>
<evidence type="ECO:0000256" key="1">
    <source>
        <dbReference type="ARBA" id="ARBA00002684"/>
    </source>
</evidence>
<gene>
    <name evidence="17" type="primary">gspF</name>
    <name evidence="17" type="ORF">KI809_06915</name>
</gene>
<reference evidence="17 18" key="1">
    <citation type="submission" date="2021-05" db="EMBL/GenBank/DDBJ databases">
        <title>The draft genome of Geobacter pelophilus DSM 12255.</title>
        <authorList>
            <person name="Xu Z."/>
            <person name="Masuda Y."/>
            <person name="Itoh H."/>
            <person name="Senoo K."/>
        </authorList>
    </citation>
    <scope>NUCLEOTIDE SEQUENCE [LARGE SCALE GENOMIC DNA]</scope>
    <source>
        <strain evidence="17 18">DSM 12255</strain>
    </source>
</reference>
<feature type="transmembrane region" description="Helical" evidence="15">
    <location>
        <begin position="222"/>
        <end position="240"/>
    </location>
</feature>
<evidence type="ECO:0000256" key="10">
    <source>
        <dbReference type="ARBA" id="ARBA00022927"/>
    </source>
</evidence>
<evidence type="ECO:0000256" key="9">
    <source>
        <dbReference type="ARBA" id="ARBA00022837"/>
    </source>
</evidence>
<dbReference type="InterPro" id="IPR011850">
    <property type="entry name" value="T2SS_GspF"/>
</dbReference>
<accession>A0AAW4L633</accession>
<dbReference type="PANTHER" id="PTHR30012">
    <property type="entry name" value="GENERAL SECRETION PATHWAY PROTEIN"/>
    <property type="match status" value="1"/>
</dbReference>
<evidence type="ECO:0000256" key="14">
    <source>
        <dbReference type="RuleBase" id="RU003923"/>
    </source>
</evidence>
<protein>
    <recommendedName>
        <fullName evidence="13">General secretion pathway protein F</fullName>
    </recommendedName>
</protein>
<dbReference type="Gene3D" id="1.20.81.30">
    <property type="entry name" value="Type II secretion system (T2SS), domain F"/>
    <property type="match status" value="2"/>
</dbReference>
<evidence type="ECO:0000256" key="7">
    <source>
        <dbReference type="ARBA" id="ARBA00022692"/>
    </source>
</evidence>
<keyword evidence="10" id="KW-0653">Protein transport</keyword>
<keyword evidence="7 14" id="KW-0812">Transmembrane</keyword>
<evidence type="ECO:0000256" key="5">
    <source>
        <dbReference type="ARBA" id="ARBA00022475"/>
    </source>
</evidence>
<comment type="similarity">
    <text evidence="3 14">Belongs to the GSP F family.</text>
</comment>
<feature type="domain" description="Type II secretion system protein GspF" evidence="16">
    <location>
        <begin position="274"/>
        <end position="394"/>
    </location>
</feature>
<evidence type="ECO:0000256" key="15">
    <source>
        <dbReference type="SAM" id="Phobius"/>
    </source>
</evidence>
<evidence type="ECO:0000256" key="2">
    <source>
        <dbReference type="ARBA" id="ARBA00004429"/>
    </source>
</evidence>
<evidence type="ECO:0000256" key="3">
    <source>
        <dbReference type="ARBA" id="ARBA00005745"/>
    </source>
</evidence>
<dbReference type="AlphaFoldDB" id="A0AAW4L633"/>
<evidence type="ECO:0000259" key="16">
    <source>
        <dbReference type="Pfam" id="PF00482"/>
    </source>
</evidence>
<dbReference type="GO" id="GO:0046872">
    <property type="term" value="F:metal ion binding"/>
    <property type="evidence" value="ECO:0007669"/>
    <property type="project" value="UniProtKB-KW"/>
</dbReference>
<feature type="transmembrane region" description="Helical" evidence="15">
    <location>
        <begin position="375"/>
        <end position="396"/>
    </location>
</feature>
<keyword evidence="5" id="KW-1003">Cell membrane</keyword>
<dbReference type="PRINTS" id="PR00812">
    <property type="entry name" value="BCTERIALGSPF"/>
</dbReference>
<keyword evidence="6" id="KW-0997">Cell inner membrane</keyword>
<dbReference type="NCBIfam" id="TIGR02120">
    <property type="entry name" value="GspF"/>
    <property type="match status" value="1"/>
</dbReference>
<keyword evidence="4 14" id="KW-0813">Transport</keyword>
<keyword evidence="9" id="KW-0106">Calcium</keyword>
<evidence type="ECO:0000256" key="6">
    <source>
        <dbReference type="ARBA" id="ARBA00022519"/>
    </source>
</evidence>
<dbReference type="PANTHER" id="PTHR30012:SF0">
    <property type="entry name" value="TYPE II SECRETION SYSTEM PROTEIN F-RELATED"/>
    <property type="match status" value="1"/>
</dbReference>
<organism evidence="17 18">
    <name type="scientific">Geoanaerobacter pelophilus</name>
    <dbReference type="NCBI Taxonomy" id="60036"/>
    <lineage>
        <taxon>Bacteria</taxon>
        <taxon>Pseudomonadati</taxon>
        <taxon>Thermodesulfobacteriota</taxon>
        <taxon>Desulfuromonadia</taxon>
        <taxon>Geobacterales</taxon>
        <taxon>Geobacteraceae</taxon>
        <taxon>Geoanaerobacter</taxon>
    </lineage>
</organism>
<evidence type="ECO:0000313" key="17">
    <source>
        <dbReference type="EMBL" id="MBT0664030.1"/>
    </source>
</evidence>
<dbReference type="InterPro" id="IPR018076">
    <property type="entry name" value="T2SS_GspF_dom"/>
</dbReference>
<dbReference type="FunFam" id="1.20.81.30:FF:000001">
    <property type="entry name" value="Type II secretion system protein F"/>
    <property type="match status" value="2"/>
</dbReference>
<evidence type="ECO:0000256" key="12">
    <source>
        <dbReference type="ARBA" id="ARBA00023136"/>
    </source>
</evidence>
<feature type="transmembrane region" description="Helical" evidence="15">
    <location>
        <begin position="168"/>
        <end position="191"/>
    </location>
</feature>
<evidence type="ECO:0000256" key="8">
    <source>
        <dbReference type="ARBA" id="ARBA00022723"/>
    </source>
</evidence>
<keyword evidence="18" id="KW-1185">Reference proteome</keyword>
<dbReference type="InterPro" id="IPR003004">
    <property type="entry name" value="GspF/PilC"/>
</dbReference>
<comment type="subcellular location">
    <subcellularLocation>
        <location evidence="2">Cell inner membrane</location>
        <topology evidence="2">Multi-pass membrane protein</topology>
    </subcellularLocation>
    <subcellularLocation>
        <location evidence="14">Cell membrane</location>
        <topology evidence="14">Multi-pass membrane protein</topology>
    </subcellularLocation>
</comment>
<evidence type="ECO:0000256" key="4">
    <source>
        <dbReference type="ARBA" id="ARBA00022448"/>
    </source>
</evidence>
<keyword evidence="8" id="KW-0479">Metal-binding</keyword>
<comment type="caution">
    <text evidence="17">The sequence shown here is derived from an EMBL/GenBank/DDBJ whole genome shotgun (WGS) entry which is preliminary data.</text>
</comment>
<dbReference type="Proteomes" id="UP000811899">
    <property type="component" value="Unassembled WGS sequence"/>
</dbReference>
<feature type="domain" description="Type II secretion system protein GspF" evidence="16">
    <location>
        <begin position="70"/>
        <end position="192"/>
    </location>
</feature>
<dbReference type="InterPro" id="IPR042094">
    <property type="entry name" value="T2SS_GspF_sf"/>
</dbReference>
<keyword evidence="11 15" id="KW-1133">Transmembrane helix</keyword>
<evidence type="ECO:0000256" key="13">
    <source>
        <dbReference type="ARBA" id="ARBA00030750"/>
    </source>
</evidence>
<dbReference type="PROSITE" id="PS00874">
    <property type="entry name" value="T2SP_F"/>
    <property type="match status" value="1"/>
</dbReference>
<sequence length="403" mass="44205">MPTYRYNAYKAGGAVKTGTIEADTPREARLRLKNMGLFAKEITPAEEISAGASRWRMRKGVPQPELALATRRLATLLASSVPVYEAISALQEQERPGELRNIFGRIRERIKEGSGLAKALTPESHVFSDSYIAMVSAGEASGALEKVLDRLADFLEDQATIRSRVSTALAYPILMAVVGSGVMLFLLAFVVPKIVTVFEQNRATLPLITIALLVVSHFLQKWWWTLVIAACGLALGYDRMKGKPEFRRRLDHLWLKLPLVGPLLRKLALARFGRVLSLLLSSGVPVIKALEISAEVVANYAFREALDKVKAEIIEGRQLSTSLAQSPLFPPLLIHMIAVGERGGELEQMLNRAGSAFEKEFETSVTRGMALLEPLLVLAMGLAVGTVVVAVLLPIFQLNQLIK</sequence>
<dbReference type="RefSeq" id="WP_214170799.1">
    <property type="nucleotide sequence ID" value="NZ_JAHCVJ010000002.1"/>
</dbReference>
<dbReference type="GO" id="GO:0015627">
    <property type="term" value="C:type II protein secretion system complex"/>
    <property type="evidence" value="ECO:0007669"/>
    <property type="project" value="InterPro"/>
</dbReference>
<dbReference type="EMBL" id="JAHCVJ010000002">
    <property type="protein sequence ID" value="MBT0664030.1"/>
    <property type="molecule type" value="Genomic_DNA"/>
</dbReference>
<dbReference type="InterPro" id="IPR001992">
    <property type="entry name" value="T2SS_GspF/T4SS_PilC_CS"/>
</dbReference>
<keyword evidence="12 15" id="KW-0472">Membrane</keyword>
<comment type="function">
    <text evidence="1">Component of the type II secretion system inner membrane complex required for the energy-dependent secretion of extracellular factors such as proteases and toxins from the periplasm.</text>
</comment>
<dbReference type="GO" id="GO:0005886">
    <property type="term" value="C:plasma membrane"/>
    <property type="evidence" value="ECO:0007669"/>
    <property type="project" value="UniProtKB-SubCell"/>
</dbReference>
<dbReference type="GO" id="GO:0015628">
    <property type="term" value="P:protein secretion by the type II secretion system"/>
    <property type="evidence" value="ECO:0007669"/>
    <property type="project" value="InterPro"/>
</dbReference>
<evidence type="ECO:0000313" key="18">
    <source>
        <dbReference type="Proteomes" id="UP000811899"/>
    </source>
</evidence>
<name>A0AAW4L633_9BACT</name>
<evidence type="ECO:0000256" key="11">
    <source>
        <dbReference type="ARBA" id="ARBA00022989"/>
    </source>
</evidence>
<dbReference type="Pfam" id="PF00482">
    <property type="entry name" value="T2SSF"/>
    <property type="match status" value="2"/>
</dbReference>